<evidence type="ECO:0000256" key="7">
    <source>
        <dbReference type="ARBA" id="ARBA00022833"/>
    </source>
</evidence>
<evidence type="ECO:0000256" key="3">
    <source>
        <dbReference type="ARBA" id="ARBA00022679"/>
    </source>
</evidence>
<dbReference type="FunFam" id="3.30.40.10:FF:000705">
    <property type="entry name" value="E3 ubiquitin-protein ligase RHF2A isoform X1"/>
    <property type="match status" value="1"/>
</dbReference>
<protein>
    <recommendedName>
        <fullName evidence="2">RING-type E3 ubiquitin transferase</fullName>
        <ecNumber evidence="2">2.3.2.27</ecNumber>
    </recommendedName>
</protein>
<comment type="caution">
    <text evidence="11">The sequence shown here is derived from an EMBL/GenBank/DDBJ whole genome shotgun (WGS) entry which is preliminary data.</text>
</comment>
<evidence type="ECO:0000256" key="5">
    <source>
        <dbReference type="ARBA" id="ARBA00022771"/>
    </source>
</evidence>
<gene>
    <name evidence="11" type="ORF">E3N88_44913</name>
</gene>
<reference evidence="11 12" key="1">
    <citation type="submission" date="2019-05" db="EMBL/GenBank/DDBJ databases">
        <title>Mikania micrantha, genome provides insights into the molecular mechanism of rapid growth.</title>
        <authorList>
            <person name="Liu B."/>
        </authorList>
    </citation>
    <scope>NUCLEOTIDE SEQUENCE [LARGE SCALE GENOMIC DNA]</scope>
    <source>
        <strain evidence="11">NLD-2019</strain>
        <tissue evidence="11">Leaf</tissue>
    </source>
</reference>
<feature type="compositionally biased region" description="Basic and acidic residues" evidence="9">
    <location>
        <begin position="472"/>
        <end position="481"/>
    </location>
</feature>
<dbReference type="PROSITE" id="PS50089">
    <property type="entry name" value="ZF_RING_2"/>
    <property type="match status" value="1"/>
</dbReference>
<evidence type="ECO:0000256" key="8">
    <source>
        <dbReference type="PROSITE-ProRule" id="PRU00175"/>
    </source>
</evidence>
<feature type="domain" description="RING-type" evidence="10">
    <location>
        <begin position="190"/>
        <end position="230"/>
    </location>
</feature>
<keyword evidence="12" id="KW-1185">Reference proteome</keyword>
<proteinExistence type="predicted"/>
<evidence type="ECO:0000256" key="1">
    <source>
        <dbReference type="ARBA" id="ARBA00000900"/>
    </source>
</evidence>
<dbReference type="GO" id="GO:0061630">
    <property type="term" value="F:ubiquitin protein ligase activity"/>
    <property type="evidence" value="ECO:0007669"/>
    <property type="project" value="UniProtKB-EC"/>
</dbReference>
<dbReference type="AlphaFoldDB" id="A0A5N6LAN2"/>
<dbReference type="SUPFAM" id="SSF57850">
    <property type="entry name" value="RING/U-box"/>
    <property type="match status" value="1"/>
</dbReference>
<dbReference type="EMBL" id="SZYD01002046">
    <property type="protein sequence ID" value="KAD0020787.1"/>
    <property type="molecule type" value="Genomic_DNA"/>
</dbReference>
<dbReference type="OrthoDB" id="1681166at2759"/>
<evidence type="ECO:0000259" key="10">
    <source>
        <dbReference type="PROSITE" id="PS50089"/>
    </source>
</evidence>
<feature type="region of interest" description="Disordered" evidence="9">
    <location>
        <begin position="436"/>
        <end position="457"/>
    </location>
</feature>
<evidence type="ECO:0000256" key="9">
    <source>
        <dbReference type="SAM" id="MobiDB-lite"/>
    </source>
</evidence>
<comment type="catalytic activity">
    <reaction evidence="1">
        <text>S-ubiquitinyl-[E2 ubiquitin-conjugating enzyme]-L-cysteine + [acceptor protein]-L-lysine = [E2 ubiquitin-conjugating enzyme]-L-cysteine + N(6)-ubiquitinyl-[acceptor protein]-L-lysine.</text>
        <dbReference type="EC" id="2.3.2.27"/>
    </reaction>
</comment>
<evidence type="ECO:0000313" key="12">
    <source>
        <dbReference type="Proteomes" id="UP000326396"/>
    </source>
</evidence>
<dbReference type="Gene3D" id="3.30.40.10">
    <property type="entry name" value="Zinc/RING finger domain, C3HC4 (zinc finger)"/>
    <property type="match status" value="1"/>
</dbReference>
<evidence type="ECO:0000313" key="11">
    <source>
        <dbReference type="EMBL" id="KAD0020787.1"/>
    </source>
</evidence>
<feature type="compositionally biased region" description="Polar residues" evidence="9">
    <location>
        <begin position="379"/>
        <end position="396"/>
    </location>
</feature>
<keyword evidence="6" id="KW-0833">Ubl conjugation pathway</keyword>
<keyword evidence="3" id="KW-0808">Transferase</keyword>
<dbReference type="SMART" id="SM00184">
    <property type="entry name" value="RING"/>
    <property type="match status" value="1"/>
</dbReference>
<dbReference type="Pfam" id="PF13639">
    <property type="entry name" value="zf-RING_2"/>
    <property type="match status" value="1"/>
</dbReference>
<dbReference type="PANTHER" id="PTHR46463:SF64">
    <property type="entry name" value="ZINC FINGER, RING_FYVE_PHD-TYPE-RELATED"/>
    <property type="match status" value="1"/>
</dbReference>
<feature type="region of interest" description="Disordered" evidence="9">
    <location>
        <begin position="472"/>
        <end position="515"/>
    </location>
</feature>
<name>A0A5N6LAN2_9ASTR</name>
<evidence type="ECO:0000256" key="2">
    <source>
        <dbReference type="ARBA" id="ARBA00012483"/>
    </source>
</evidence>
<accession>A0A5N6LAN2</accession>
<keyword evidence="4" id="KW-0479">Metal-binding</keyword>
<dbReference type="PANTHER" id="PTHR46463">
    <property type="entry name" value="ZINC FINGER, RING/FYVE/PHD-TYPE"/>
    <property type="match status" value="1"/>
</dbReference>
<organism evidence="11 12">
    <name type="scientific">Mikania micrantha</name>
    <name type="common">bitter vine</name>
    <dbReference type="NCBI Taxonomy" id="192012"/>
    <lineage>
        <taxon>Eukaryota</taxon>
        <taxon>Viridiplantae</taxon>
        <taxon>Streptophyta</taxon>
        <taxon>Embryophyta</taxon>
        <taxon>Tracheophyta</taxon>
        <taxon>Spermatophyta</taxon>
        <taxon>Magnoliopsida</taxon>
        <taxon>eudicotyledons</taxon>
        <taxon>Gunneridae</taxon>
        <taxon>Pentapetalae</taxon>
        <taxon>asterids</taxon>
        <taxon>campanulids</taxon>
        <taxon>Asterales</taxon>
        <taxon>Asteraceae</taxon>
        <taxon>Asteroideae</taxon>
        <taxon>Heliantheae alliance</taxon>
        <taxon>Eupatorieae</taxon>
        <taxon>Mikania</taxon>
    </lineage>
</organism>
<dbReference type="EC" id="2.3.2.27" evidence="2"/>
<evidence type="ECO:0000256" key="4">
    <source>
        <dbReference type="ARBA" id="ARBA00022723"/>
    </source>
</evidence>
<feature type="compositionally biased region" description="Polar residues" evidence="9">
    <location>
        <begin position="499"/>
        <end position="515"/>
    </location>
</feature>
<dbReference type="GO" id="GO:0008270">
    <property type="term" value="F:zinc ion binding"/>
    <property type="evidence" value="ECO:0007669"/>
    <property type="project" value="UniProtKB-KW"/>
</dbReference>
<feature type="region of interest" description="Disordered" evidence="9">
    <location>
        <begin position="379"/>
        <end position="411"/>
    </location>
</feature>
<dbReference type="InterPro" id="IPR001841">
    <property type="entry name" value="Znf_RING"/>
</dbReference>
<evidence type="ECO:0000256" key="6">
    <source>
        <dbReference type="ARBA" id="ARBA00022786"/>
    </source>
</evidence>
<sequence>MPKTQFALRRSLEERRRLLQKHNSCRTNSMGAIVGGTTAEVAAVGCCLPFAVVDFTVLTMYKVPAGLFRNAMRRKRQRSLMMDRNGGGKRERSIGDELSMHPAVVAAAERFMMPEVDKDVLKLEDEMWERFSESGFLRGEVFRVLDYNLCNSLPIPMEVPKMEDGKKESHLTSPAAFVEGGIQEACEDSCSICLEDFCDNDPKTVTSCKHEFHIQCILEWCQRSSNCPMCWQAISLKDPSSQELLEAVVQERRVRCNPIRNTAIFHHPTLGDFEIQNLPVGFSGCELEDRIIQHLAAAAAMGRAYHVGRREGSRNRVSMGHSQYGSPISVSGGLVQEQAGPVAEPAAIDSARAQALFTTGGGGMVQHLTAFGMVDGSSSQHGTSVIHSSSGLSSPPDQDRAGPSEMQAASDTWKSRFSAFSTRYKESLSKSTRGWKDKLFNKGSSMSNIGSEVRGDINTGIDNISHAIERLDVRENNRENHDDDDDSSSNLAERALDASESNQNRVETAGVSGSD</sequence>
<dbReference type="Proteomes" id="UP000326396">
    <property type="component" value="Unassembled WGS sequence"/>
</dbReference>
<dbReference type="InterPro" id="IPR013083">
    <property type="entry name" value="Znf_RING/FYVE/PHD"/>
</dbReference>
<keyword evidence="7" id="KW-0862">Zinc</keyword>
<keyword evidence="5 8" id="KW-0863">Zinc-finger</keyword>